<protein>
    <submittedName>
        <fullName evidence="2">Uncharacterized protein</fullName>
    </submittedName>
</protein>
<keyword evidence="3" id="KW-1185">Reference proteome</keyword>
<feature type="region of interest" description="Disordered" evidence="1">
    <location>
        <begin position="1"/>
        <end position="39"/>
    </location>
</feature>
<organism evidence="2 3">
    <name type="scientific">Amycolatopsis dongchuanensis</name>
    <dbReference type="NCBI Taxonomy" id="1070866"/>
    <lineage>
        <taxon>Bacteria</taxon>
        <taxon>Bacillati</taxon>
        <taxon>Actinomycetota</taxon>
        <taxon>Actinomycetes</taxon>
        <taxon>Pseudonocardiales</taxon>
        <taxon>Pseudonocardiaceae</taxon>
        <taxon>Amycolatopsis</taxon>
    </lineage>
</organism>
<name>A0ABP9QW81_9PSEU</name>
<comment type="caution">
    <text evidence="2">The sequence shown here is derived from an EMBL/GenBank/DDBJ whole genome shotgun (WGS) entry which is preliminary data.</text>
</comment>
<dbReference type="Proteomes" id="UP001500192">
    <property type="component" value="Unassembled WGS sequence"/>
</dbReference>
<accession>A0ABP9QW81</accession>
<gene>
    <name evidence="2" type="ORF">GCM10023214_43860</name>
</gene>
<reference evidence="3" key="1">
    <citation type="journal article" date="2019" name="Int. J. Syst. Evol. Microbiol.">
        <title>The Global Catalogue of Microorganisms (GCM) 10K type strain sequencing project: providing services to taxonomists for standard genome sequencing and annotation.</title>
        <authorList>
            <consortium name="The Broad Institute Genomics Platform"/>
            <consortium name="The Broad Institute Genome Sequencing Center for Infectious Disease"/>
            <person name="Wu L."/>
            <person name="Ma J."/>
        </authorList>
    </citation>
    <scope>NUCLEOTIDE SEQUENCE [LARGE SCALE GENOMIC DNA]</scope>
    <source>
        <strain evidence="3">JCM 18054</strain>
    </source>
</reference>
<dbReference type="EMBL" id="BAABIB010000079">
    <property type="protein sequence ID" value="GAA5168289.1"/>
    <property type="molecule type" value="Genomic_DNA"/>
</dbReference>
<sequence length="72" mass="7254">MDDGGTGFGPFDGQPQLRGHGGSLASTLEGQGGALDRNGICGGHEGLHLPSGGKRMESTAGNGYRLNRCVAV</sequence>
<feature type="compositionally biased region" description="Gly residues" evidence="1">
    <location>
        <begin position="1"/>
        <end position="10"/>
    </location>
</feature>
<evidence type="ECO:0000313" key="3">
    <source>
        <dbReference type="Proteomes" id="UP001500192"/>
    </source>
</evidence>
<proteinExistence type="predicted"/>
<evidence type="ECO:0000313" key="2">
    <source>
        <dbReference type="EMBL" id="GAA5168289.1"/>
    </source>
</evidence>
<evidence type="ECO:0000256" key="1">
    <source>
        <dbReference type="SAM" id="MobiDB-lite"/>
    </source>
</evidence>